<protein>
    <submittedName>
        <fullName evidence="1">Uncharacterized protein</fullName>
    </submittedName>
</protein>
<name>A0A3A4K343_9NOCA</name>
<sequence>MFFVLCSLFFVLCSLFFVLCSLFFGEKFIVSHTVRHHDQWCAHLMQLPPVTRRHREIESLPQRLPP</sequence>
<evidence type="ECO:0000313" key="1">
    <source>
        <dbReference type="EMBL" id="RJO79243.1"/>
    </source>
</evidence>
<gene>
    <name evidence="1" type="ORF">D5S18_02595</name>
</gene>
<evidence type="ECO:0000313" key="2">
    <source>
        <dbReference type="Proteomes" id="UP000266677"/>
    </source>
</evidence>
<accession>A0A3A4K343</accession>
<dbReference type="Proteomes" id="UP000266677">
    <property type="component" value="Unassembled WGS sequence"/>
</dbReference>
<organism evidence="1 2">
    <name type="scientific">Nocardia panacis</name>
    <dbReference type="NCBI Taxonomy" id="2340916"/>
    <lineage>
        <taxon>Bacteria</taxon>
        <taxon>Bacillati</taxon>
        <taxon>Actinomycetota</taxon>
        <taxon>Actinomycetes</taxon>
        <taxon>Mycobacteriales</taxon>
        <taxon>Nocardiaceae</taxon>
        <taxon>Nocardia</taxon>
    </lineage>
</organism>
<proteinExistence type="predicted"/>
<reference evidence="1 2" key="1">
    <citation type="submission" date="2018-09" db="EMBL/GenBank/DDBJ databases">
        <title>YIM PH21274 draft genome.</title>
        <authorList>
            <person name="Miao C."/>
        </authorList>
    </citation>
    <scope>NUCLEOTIDE SEQUENCE [LARGE SCALE GENOMIC DNA]</scope>
    <source>
        <strain evidence="1 2">YIM PH 21724</strain>
    </source>
</reference>
<dbReference type="AlphaFoldDB" id="A0A3A4K343"/>
<comment type="caution">
    <text evidence="1">The sequence shown here is derived from an EMBL/GenBank/DDBJ whole genome shotgun (WGS) entry which is preliminary data.</text>
</comment>
<dbReference type="EMBL" id="QZFU01000010">
    <property type="protein sequence ID" value="RJO79243.1"/>
    <property type="molecule type" value="Genomic_DNA"/>
</dbReference>
<keyword evidence="2" id="KW-1185">Reference proteome</keyword>